<dbReference type="InterPro" id="IPR011042">
    <property type="entry name" value="6-blade_b-propeller_TolB-like"/>
</dbReference>
<dbReference type="GO" id="GO:0061630">
    <property type="term" value="F:ubiquitin protein ligase activity"/>
    <property type="evidence" value="ECO:0007669"/>
    <property type="project" value="TreeGrafter"/>
</dbReference>
<comment type="caution">
    <text evidence="1">The sequence shown here is derived from an EMBL/GenBank/DDBJ whole genome shotgun (WGS) entry which is preliminary data.</text>
</comment>
<dbReference type="EMBL" id="PYSW02000015">
    <property type="protein sequence ID" value="KAG2386523.1"/>
    <property type="molecule type" value="Genomic_DNA"/>
</dbReference>
<accession>A0AA88GUG4</accession>
<dbReference type="InterPro" id="IPR050952">
    <property type="entry name" value="TRIM-NHL_E3_ligases"/>
</dbReference>
<dbReference type="GO" id="GO:0000209">
    <property type="term" value="P:protein polyubiquitination"/>
    <property type="evidence" value="ECO:0007669"/>
    <property type="project" value="TreeGrafter"/>
</dbReference>
<name>A0AA88GUG4_NAELO</name>
<evidence type="ECO:0000313" key="1">
    <source>
        <dbReference type="EMBL" id="KAG2386523.1"/>
    </source>
</evidence>
<dbReference type="RefSeq" id="XP_044550515.1">
    <property type="nucleotide sequence ID" value="XM_044691666.1"/>
</dbReference>
<evidence type="ECO:0000313" key="2">
    <source>
        <dbReference type="Proteomes" id="UP000816034"/>
    </source>
</evidence>
<reference evidence="1 2" key="1">
    <citation type="journal article" date="2018" name="BMC Genomics">
        <title>The genome of Naegleria lovaniensis, the basis for a comparative approach to unravel pathogenicity factors of the human pathogenic amoeba N. fowleri.</title>
        <authorList>
            <person name="Liechti N."/>
            <person name="Schurch N."/>
            <person name="Bruggmann R."/>
            <person name="Wittwer M."/>
        </authorList>
    </citation>
    <scope>NUCLEOTIDE SEQUENCE [LARGE SCALE GENOMIC DNA]</scope>
    <source>
        <strain evidence="1 2">ATCC 30569</strain>
    </source>
</reference>
<sequence>MIYMMSAQPSNIENISLHPIIDLQIITTNSPIHHQQNSHYDLQEYNELFQKFKLHMRSPTRKAFSLKFELVHELVDFTDDERPVDVRVSTSVNCIIIITMMNRIRFVDLVTKKFIGRFDLSSLPNCLEIEKNYNGMNDALLLSCENGMVLKYDLARLFKWSLVNENCEECDHCKPIWCCEGFGYPFGIAIREEFAENLHALQRRIYVCDYTGKRIDVLNAVTGERILRIDENLLGSPIDRPSGIIFNHLQEMIVTDYENFIHVIKKNSKDEYQCSILSLPFTTKSPLGITFDRMSNHVLVADQFQHCIYVINENKEFVKRFGDDTLFNEPFSLCIDETTGELYVTVYAMYKIMIYR</sequence>
<dbReference type="SUPFAM" id="SSF63825">
    <property type="entry name" value="YWTD domain"/>
    <property type="match status" value="1"/>
</dbReference>
<dbReference type="PANTHER" id="PTHR24104:SF25">
    <property type="entry name" value="PROTEIN LIN-41"/>
    <property type="match status" value="1"/>
</dbReference>
<dbReference type="GeneID" id="68094723"/>
<dbReference type="AlphaFoldDB" id="A0AA88GUG4"/>
<dbReference type="GO" id="GO:0008270">
    <property type="term" value="F:zinc ion binding"/>
    <property type="evidence" value="ECO:0007669"/>
    <property type="project" value="UniProtKB-KW"/>
</dbReference>
<proteinExistence type="predicted"/>
<dbReference type="PANTHER" id="PTHR24104">
    <property type="entry name" value="E3 UBIQUITIN-PROTEIN LIGASE NHLRC1-RELATED"/>
    <property type="match status" value="1"/>
</dbReference>
<gene>
    <name evidence="1" type="ORF">C9374_002267</name>
</gene>
<dbReference type="GO" id="GO:0043161">
    <property type="term" value="P:proteasome-mediated ubiquitin-dependent protein catabolic process"/>
    <property type="evidence" value="ECO:0007669"/>
    <property type="project" value="TreeGrafter"/>
</dbReference>
<dbReference type="Proteomes" id="UP000816034">
    <property type="component" value="Unassembled WGS sequence"/>
</dbReference>
<keyword evidence="2" id="KW-1185">Reference proteome</keyword>
<dbReference type="Gene3D" id="2.120.10.30">
    <property type="entry name" value="TolB, C-terminal domain"/>
    <property type="match status" value="1"/>
</dbReference>
<organism evidence="1 2">
    <name type="scientific">Naegleria lovaniensis</name>
    <name type="common">Amoeba</name>
    <dbReference type="NCBI Taxonomy" id="51637"/>
    <lineage>
        <taxon>Eukaryota</taxon>
        <taxon>Discoba</taxon>
        <taxon>Heterolobosea</taxon>
        <taxon>Tetramitia</taxon>
        <taxon>Eutetramitia</taxon>
        <taxon>Vahlkampfiidae</taxon>
        <taxon>Naegleria</taxon>
    </lineage>
</organism>
<protein>
    <submittedName>
        <fullName evidence="1">Uncharacterized protein</fullName>
    </submittedName>
</protein>